<proteinExistence type="inferred from homology"/>
<dbReference type="Gene3D" id="3.40.190.290">
    <property type="match status" value="1"/>
</dbReference>
<dbReference type="Pfam" id="PF00126">
    <property type="entry name" value="HTH_1"/>
    <property type="match status" value="1"/>
</dbReference>
<name>A0A370QRJ1_9GAMM</name>
<dbReference type="OrthoDB" id="8885940at2"/>
<dbReference type="InterPro" id="IPR036390">
    <property type="entry name" value="WH_DNA-bd_sf"/>
</dbReference>
<evidence type="ECO:0000256" key="2">
    <source>
        <dbReference type="ARBA" id="ARBA00023015"/>
    </source>
</evidence>
<dbReference type="FunFam" id="1.10.10.10:FF:000001">
    <property type="entry name" value="LysR family transcriptional regulator"/>
    <property type="match status" value="1"/>
</dbReference>
<gene>
    <name evidence="6" type="ORF">C8D90_10422</name>
</gene>
<dbReference type="PROSITE" id="PS50931">
    <property type="entry name" value="HTH_LYSR"/>
    <property type="match status" value="1"/>
</dbReference>
<keyword evidence="3" id="KW-0238">DNA-binding</keyword>
<evidence type="ECO:0000313" key="6">
    <source>
        <dbReference type="EMBL" id="RDK91878.1"/>
    </source>
</evidence>
<dbReference type="SUPFAM" id="SSF53850">
    <property type="entry name" value="Periplasmic binding protein-like II"/>
    <property type="match status" value="1"/>
</dbReference>
<dbReference type="SUPFAM" id="SSF46785">
    <property type="entry name" value="Winged helix' DNA-binding domain"/>
    <property type="match status" value="1"/>
</dbReference>
<dbReference type="RefSeq" id="WP_115458216.1">
    <property type="nucleotide sequence ID" value="NZ_QRAP01000004.1"/>
</dbReference>
<evidence type="ECO:0000313" key="7">
    <source>
        <dbReference type="Proteomes" id="UP000254848"/>
    </source>
</evidence>
<dbReference type="Proteomes" id="UP000254848">
    <property type="component" value="Unassembled WGS sequence"/>
</dbReference>
<evidence type="ECO:0000256" key="4">
    <source>
        <dbReference type="ARBA" id="ARBA00023163"/>
    </source>
</evidence>
<dbReference type="InterPro" id="IPR000847">
    <property type="entry name" value="LysR_HTH_N"/>
</dbReference>
<dbReference type="PANTHER" id="PTHR30537">
    <property type="entry name" value="HTH-TYPE TRANSCRIPTIONAL REGULATOR"/>
    <property type="match status" value="1"/>
</dbReference>
<dbReference type="PANTHER" id="PTHR30537:SF5">
    <property type="entry name" value="HTH-TYPE TRANSCRIPTIONAL ACTIVATOR TTDR-RELATED"/>
    <property type="match status" value="1"/>
</dbReference>
<protein>
    <submittedName>
        <fullName evidence="6">Transcriptional regulator</fullName>
    </submittedName>
</protein>
<dbReference type="Gene3D" id="1.10.10.10">
    <property type="entry name" value="Winged helix-like DNA-binding domain superfamily/Winged helix DNA-binding domain"/>
    <property type="match status" value="1"/>
</dbReference>
<keyword evidence="7" id="KW-1185">Reference proteome</keyword>
<accession>A0A370QRJ1</accession>
<dbReference type="CDD" id="cd08422">
    <property type="entry name" value="PBP2_CrgA_like"/>
    <property type="match status" value="1"/>
</dbReference>
<evidence type="ECO:0000259" key="5">
    <source>
        <dbReference type="PROSITE" id="PS50931"/>
    </source>
</evidence>
<sequence length="301" mass="33645">MDLNAVKWFVATVQAGSLSASATRLDVPLSTLSRRLRGLEQQLNVQLMERTHQGISLTDAGARLYEYAARGIETLDEAELLTRSDQAQLKGCLRLSIPPAFEAWWRLLDAFQRRHPQIQLLVYSTERRVDLLADGIDVALRIGEIVHDAMVARKLLTYRHILVAAPVLLQRSPAIRVPSDLHTLPCAVWSTDSRTPAVWKLGEEHVTPSARILTNDYLQLRNLAIAGQYVTELPAFLALDAIEQGTLSPLLASYPMPPQYVNLLYPSQRHPSSLVRAYIDFCAENALHYVKGGQPVTRPAR</sequence>
<dbReference type="GO" id="GO:0003677">
    <property type="term" value="F:DNA binding"/>
    <property type="evidence" value="ECO:0007669"/>
    <property type="project" value="UniProtKB-KW"/>
</dbReference>
<dbReference type="InterPro" id="IPR058163">
    <property type="entry name" value="LysR-type_TF_proteobact-type"/>
</dbReference>
<evidence type="ECO:0000256" key="3">
    <source>
        <dbReference type="ARBA" id="ARBA00023125"/>
    </source>
</evidence>
<dbReference type="GO" id="GO:0003700">
    <property type="term" value="F:DNA-binding transcription factor activity"/>
    <property type="evidence" value="ECO:0007669"/>
    <property type="project" value="InterPro"/>
</dbReference>
<comment type="similarity">
    <text evidence="1">Belongs to the LysR transcriptional regulatory family.</text>
</comment>
<evidence type="ECO:0000256" key="1">
    <source>
        <dbReference type="ARBA" id="ARBA00009437"/>
    </source>
</evidence>
<dbReference type="AlphaFoldDB" id="A0A370QRJ1"/>
<dbReference type="EMBL" id="QRAP01000004">
    <property type="protein sequence ID" value="RDK91878.1"/>
    <property type="molecule type" value="Genomic_DNA"/>
</dbReference>
<comment type="caution">
    <text evidence="6">The sequence shown here is derived from an EMBL/GenBank/DDBJ whole genome shotgun (WGS) entry which is preliminary data.</text>
</comment>
<dbReference type="InterPro" id="IPR005119">
    <property type="entry name" value="LysR_subst-bd"/>
</dbReference>
<reference evidence="6 7" key="1">
    <citation type="submission" date="2018-07" db="EMBL/GenBank/DDBJ databases">
        <title>Genomic Encyclopedia of Type Strains, Phase IV (KMG-IV): sequencing the most valuable type-strain genomes for metagenomic binning, comparative biology and taxonomic classification.</title>
        <authorList>
            <person name="Goeker M."/>
        </authorList>
    </citation>
    <scope>NUCLEOTIDE SEQUENCE [LARGE SCALE GENOMIC DNA]</scope>
    <source>
        <strain evidence="6 7">DSM 103736</strain>
    </source>
</reference>
<keyword evidence="4" id="KW-0804">Transcription</keyword>
<organism evidence="6 7">
    <name type="scientific">Enterobacillus tribolii</name>
    <dbReference type="NCBI Taxonomy" id="1487935"/>
    <lineage>
        <taxon>Bacteria</taxon>
        <taxon>Pseudomonadati</taxon>
        <taxon>Pseudomonadota</taxon>
        <taxon>Gammaproteobacteria</taxon>
        <taxon>Enterobacterales</taxon>
        <taxon>Hafniaceae</taxon>
        <taxon>Enterobacillus</taxon>
    </lineage>
</organism>
<feature type="domain" description="HTH lysR-type" evidence="5">
    <location>
        <begin position="1"/>
        <end position="58"/>
    </location>
</feature>
<keyword evidence="2" id="KW-0805">Transcription regulation</keyword>
<dbReference type="InterPro" id="IPR036388">
    <property type="entry name" value="WH-like_DNA-bd_sf"/>
</dbReference>
<dbReference type="Pfam" id="PF03466">
    <property type="entry name" value="LysR_substrate"/>
    <property type="match status" value="1"/>
</dbReference>